<sequence>MFGCMPRLKRLDLSEFPLLSRHLPEILRAASKRCPRLEFLLMPRKYDCFFVVKEPRIRWLMTALVAALEMWFSTGRCGGLKQLTMPTCDEGNERSSTQCIEAMARFWPGIEYIDGFKQVLLDGQEECPDVWSFSLGTWLAFNASCTALRSFNWTLVPFGDQFFRVFGEHVKPQLTSLSLMANMCRNYENYLRQYPGSVTRVDEWDTHPGYGTSCRNPGEALRGCPALKMLIIEIDHSKNEESYDRYADPFVCGDEFWKAVATHCPRLETIDMVDSLIHPLFNMRPIETLTTRTLVTLAGLKSLRHCILAPARLTGEAIFEYLRCVSRSQSSVAKRAIDISIGGHEKDRLAKFYREIMAILRFLADTSEEELGAARCATKHLLTITYPYTSKARQG</sequence>
<reference evidence="1" key="1">
    <citation type="submission" date="2021-01" db="EMBL/GenBank/DDBJ databases">
        <title>Phytophthora aleatoria, a newly-described species from Pinus radiata is distinct from Phytophthora cactorum isolates based on comparative genomics.</title>
        <authorList>
            <person name="Mcdougal R."/>
            <person name="Panda P."/>
            <person name="Williams N."/>
            <person name="Studholme D.J."/>
        </authorList>
    </citation>
    <scope>NUCLEOTIDE SEQUENCE</scope>
    <source>
        <strain evidence="1">NZFS 3830</strain>
    </source>
</reference>
<gene>
    <name evidence="1" type="ORF">JG687_00014747</name>
</gene>
<evidence type="ECO:0000313" key="1">
    <source>
        <dbReference type="EMBL" id="KAG6949611.1"/>
    </source>
</evidence>
<organism evidence="1 2">
    <name type="scientific">Phytophthora cactorum</name>
    <dbReference type="NCBI Taxonomy" id="29920"/>
    <lineage>
        <taxon>Eukaryota</taxon>
        <taxon>Sar</taxon>
        <taxon>Stramenopiles</taxon>
        <taxon>Oomycota</taxon>
        <taxon>Peronosporomycetes</taxon>
        <taxon>Peronosporales</taxon>
        <taxon>Peronosporaceae</taxon>
        <taxon>Phytophthora</taxon>
    </lineage>
</organism>
<dbReference type="AlphaFoldDB" id="A0A8T1U0Q9"/>
<evidence type="ECO:0000313" key="2">
    <source>
        <dbReference type="Proteomes" id="UP000688947"/>
    </source>
</evidence>
<proteinExistence type="predicted"/>
<accession>A0A8T1U0Q9</accession>
<dbReference type="Proteomes" id="UP000688947">
    <property type="component" value="Unassembled WGS sequence"/>
</dbReference>
<dbReference type="VEuPathDB" id="FungiDB:PC110_g17373"/>
<name>A0A8T1U0Q9_9STRA</name>
<comment type="caution">
    <text evidence="1">The sequence shown here is derived from an EMBL/GenBank/DDBJ whole genome shotgun (WGS) entry which is preliminary data.</text>
</comment>
<dbReference type="EMBL" id="JAENGZ010001228">
    <property type="protein sequence ID" value="KAG6949611.1"/>
    <property type="molecule type" value="Genomic_DNA"/>
</dbReference>
<dbReference type="VEuPathDB" id="FungiDB:PC110_g5754"/>
<dbReference type="OrthoDB" id="127396at2759"/>
<protein>
    <submittedName>
        <fullName evidence="1">Uncharacterized protein</fullName>
    </submittedName>
</protein>